<reference evidence="2 3" key="1">
    <citation type="submission" date="2015-06" db="EMBL/GenBank/DDBJ databases">
        <title>Cloning and characterization of the uncialamcin biosynthetic gene cluster.</title>
        <authorList>
            <person name="Yan X."/>
            <person name="Huang T."/>
            <person name="Ge H."/>
            <person name="Shen B."/>
        </authorList>
    </citation>
    <scope>NUCLEOTIDE SEQUENCE [LARGE SCALE GENOMIC DNA]</scope>
    <source>
        <strain evidence="2 3">DCA2648</strain>
    </source>
</reference>
<keyword evidence="3" id="KW-1185">Reference proteome</keyword>
<sequence>MTSHSRHSVTAVTLPPLYRAAAVAEALGCSEWWVKEQARRGRIPFIRTGAGYRFTTEHYGEILRVFEERPVRGRASAAERDPVPRSRRTPSPGPVAATRLKAKPPRRADRSERRLAAA</sequence>
<evidence type="ECO:0000313" key="3">
    <source>
        <dbReference type="Proteomes" id="UP000186455"/>
    </source>
</evidence>
<accession>A0A1Q4UY31</accession>
<dbReference type="Proteomes" id="UP000186455">
    <property type="component" value="Unassembled WGS sequence"/>
</dbReference>
<dbReference type="EMBL" id="LFBV01000012">
    <property type="protein sequence ID" value="OKH90497.1"/>
    <property type="molecule type" value="Genomic_DNA"/>
</dbReference>
<evidence type="ECO:0008006" key="4">
    <source>
        <dbReference type="Google" id="ProtNLM"/>
    </source>
</evidence>
<feature type="compositionally biased region" description="Basic and acidic residues" evidence="1">
    <location>
        <begin position="71"/>
        <end position="84"/>
    </location>
</feature>
<evidence type="ECO:0000256" key="1">
    <source>
        <dbReference type="SAM" id="MobiDB-lite"/>
    </source>
</evidence>
<name>A0A1Q4UY31_9ACTN</name>
<gene>
    <name evidence="2" type="ORF">AB852_35670</name>
</gene>
<proteinExistence type="predicted"/>
<organism evidence="2 3">
    <name type="scientific">Streptomyces uncialis</name>
    <dbReference type="NCBI Taxonomy" id="1048205"/>
    <lineage>
        <taxon>Bacteria</taxon>
        <taxon>Bacillati</taxon>
        <taxon>Actinomycetota</taxon>
        <taxon>Actinomycetes</taxon>
        <taxon>Kitasatosporales</taxon>
        <taxon>Streptomycetaceae</taxon>
        <taxon>Streptomyces</taxon>
    </lineage>
</organism>
<evidence type="ECO:0000313" key="2">
    <source>
        <dbReference type="EMBL" id="OKH90497.1"/>
    </source>
</evidence>
<dbReference type="AlphaFoldDB" id="A0A1Q4UY31"/>
<feature type="region of interest" description="Disordered" evidence="1">
    <location>
        <begin position="71"/>
        <end position="118"/>
    </location>
</feature>
<protein>
    <recommendedName>
        <fullName evidence="4">Helix-turn-helix domain-containing protein</fullName>
    </recommendedName>
</protein>
<dbReference type="STRING" id="1048205.AB852_35670"/>
<feature type="compositionally biased region" description="Basic and acidic residues" evidence="1">
    <location>
        <begin position="106"/>
        <end position="118"/>
    </location>
</feature>
<comment type="caution">
    <text evidence="2">The sequence shown here is derived from an EMBL/GenBank/DDBJ whole genome shotgun (WGS) entry which is preliminary data.</text>
</comment>